<sequence length="97" mass="10694">MHDPFRGGCVEKKKCPKYRSSGDPPPPPKLTPLSLFPAFPFSSPKHFNTVCFFVGLIALFFFFCGLDFSGLDISLSVTVKHLHWNGCAAHSSLVHAN</sequence>
<dbReference type="EMBL" id="LHQQ01000029">
    <property type="protein sequence ID" value="KOS46415.1"/>
    <property type="molecule type" value="Genomic_DNA"/>
</dbReference>
<reference evidence="2 3" key="1">
    <citation type="submission" date="2015-08" db="EMBL/GenBank/DDBJ databases">
        <title>Genome sequencing of Penicillium nordicum.</title>
        <authorList>
            <person name="Nguyen H.D."/>
            <person name="Seifert K.A."/>
        </authorList>
    </citation>
    <scope>NUCLEOTIDE SEQUENCE [LARGE SCALE GENOMIC DNA]</scope>
    <source>
        <strain evidence="2 3">DAOMC 185683</strain>
    </source>
</reference>
<name>A0A0M9WIQ9_9EURO</name>
<protein>
    <submittedName>
        <fullName evidence="2">Uncharacterized protein</fullName>
    </submittedName>
</protein>
<keyword evidence="1" id="KW-0812">Transmembrane</keyword>
<evidence type="ECO:0000313" key="3">
    <source>
        <dbReference type="Proteomes" id="UP000037696"/>
    </source>
</evidence>
<keyword evidence="1" id="KW-1133">Transmembrane helix</keyword>
<dbReference type="OrthoDB" id="4369348at2759"/>
<evidence type="ECO:0000256" key="1">
    <source>
        <dbReference type="SAM" id="Phobius"/>
    </source>
</evidence>
<comment type="caution">
    <text evidence="2">The sequence shown here is derived from an EMBL/GenBank/DDBJ whole genome shotgun (WGS) entry which is preliminary data.</text>
</comment>
<evidence type="ECO:0000313" key="2">
    <source>
        <dbReference type="EMBL" id="KOS46415.1"/>
    </source>
</evidence>
<accession>A0A0M9WIQ9</accession>
<gene>
    <name evidence="2" type="ORF">ACN38_g2599</name>
</gene>
<keyword evidence="1" id="KW-0472">Membrane</keyword>
<keyword evidence="3" id="KW-1185">Reference proteome</keyword>
<dbReference type="AlphaFoldDB" id="A0A0M9WIQ9"/>
<feature type="transmembrane region" description="Helical" evidence="1">
    <location>
        <begin position="46"/>
        <end position="66"/>
    </location>
</feature>
<organism evidence="2 3">
    <name type="scientific">Penicillium nordicum</name>
    <dbReference type="NCBI Taxonomy" id="229535"/>
    <lineage>
        <taxon>Eukaryota</taxon>
        <taxon>Fungi</taxon>
        <taxon>Dikarya</taxon>
        <taxon>Ascomycota</taxon>
        <taxon>Pezizomycotina</taxon>
        <taxon>Eurotiomycetes</taxon>
        <taxon>Eurotiomycetidae</taxon>
        <taxon>Eurotiales</taxon>
        <taxon>Aspergillaceae</taxon>
        <taxon>Penicillium</taxon>
    </lineage>
</organism>
<dbReference type="Proteomes" id="UP000037696">
    <property type="component" value="Unassembled WGS sequence"/>
</dbReference>
<proteinExistence type="predicted"/>